<feature type="region of interest" description="Disordered" evidence="1">
    <location>
        <begin position="1"/>
        <end position="38"/>
    </location>
</feature>
<dbReference type="OrthoDB" id="7700504at2759"/>
<sequence>MNTMSMERDNNSLLKVDGEEDHYSEENLPENNELSNSPLTVMDRKEEKMCNDKEHRSALEVLNQIKTKFQNSSVNSEKVQLLTLAPKSWGRRRLALKFGASERQARKAKNLVERYGILSKPDPKKGRLLPEQTKNLVISSYTHDENSRMMPGMKDYVSIRKDDGSREHVQKRLVLCNLAELYSNFQLKYPNVRIGLSKFSQIRPRNCVLAGASGTHTVDYKPSSKPSKEELACDIEDHQAAVQVLE</sequence>
<proteinExistence type="predicted"/>
<evidence type="ECO:0000313" key="3">
    <source>
        <dbReference type="Proteomes" id="UP001154078"/>
    </source>
</evidence>
<reference evidence="2" key="1">
    <citation type="submission" date="2021-12" db="EMBL/GenBank/DDBJ databases">
        <authorList>
            <person name="King R."/>
        </authorList>
    </citation>
    <scope>NUCLEOTIDE SEQUENCE</scope>
</reference>
<dbReference type="AlphaFoldDB" id="A0A9P0B4Z1"/>
<feature type="compositionally biased region" description="Low complexity" evidence="1">
    <location>
        <begin position="29"/>
        <end position="38"/>
    </location>
</feature>
<feature type="compositionally biased region" description="Basic and acidic residues" evidence="1">
    <location>
        <begin position="1"/>
        <end position="10"/>
    </location>
</feature>
<evidence type="ECO:0000313" key="2">
    <source>
        <dbReference type="EMBL" id="CAH0555039.1"/>
    </source>
</evidence>
<dbReference type="PANTHER" id="PTHR46601:SF1">
    <property type="entry name" value="ADF-H DOMAIN-CONTAINING PROTEIN"/>
    <property type="match status" value="1"/>
</dbReference>
<protein>
    <submittedName>
        <fullName evidence="2">Uncharacterized protein</fullName>
    </submittedName>
</protein>
<gene>
    <name evidence="2" type="ORF">MELIAE_LOCUS6475</name>
</gene>
<organism evidence="2 3">
    <name type="scientific">Brassicogethes aeneus</name>
    <name type="common">Rape pollen beetle</name>
    <name type="synonym">Meligethes aeneus</name>
    <dbReference type="NCBI Taxonomy" id="1431903"/>
    <lineage>
        <taxon>Eukaryota</taxon>
        <taxon>Metazoa</taxon>
        <taxon>Ecdysozoa</taxon>
        <taxon>Arthropoda</taxon>
        <taxon>Hexapoda</taxon>
        <taxon>Insecta</taxon>
        <taxon>Pterygota</taxon>
        <taxon>Neoptera</taxon>
        <taxon>Endopterygota</taxon>
        <taxon>Coleoptera</taxon>
        <taxon>Polyphaga</taxon>
        <taxon>Cucujiformia</taxon>
        <taxon>Nitidulidae</taxon>
        <taxon>Meligethinae</taxon>
        <taxon>Brassicogethes</taxon>
    </lineage>
</organism>
<dbReference type="Proteomes" id="UP001154078">
    <property type="component" value="Chromosome 4"/>
</dbReference>
<keyword evidence="3" id="KW-1185">Reference proteome</keyword>
<dbReference type="PANTHER" id="PTHR46601">
    <property type="entry name" value="ULP_PROTEASE DOMAIN-CONTAINING PROTEIN"/>
    <property type="match status" value="1"/>
</dbReference>
<name>A0A9P0B4Z1_BRAAE</name>
<evidence type="ECO:0000256" key="1">
    <source>
        <dbReference type="SAM" id="MobiDB-lite"/>
    </source>
</evidence>
<dbReference type="EMBL" id="OV121135">
    <property type="protein sequence ID" value="CAH0555039.1"/>
    <property type="molecule type" value="Genomic_DNA"/>
</dbReference>
<accession>A0A9P0B4Z1</accession>